<evidence type="ECO:0000256" key="1">
    <source>
        <dbReference type="SAM" id="MobiDB-lite"/>
    </source>
</evidence>
<dbReference type="EMBL" id="BMND01000010">
    <property type="protein sequence ID" value="GGN45158.1"/>
    <property type="molecule type" value="Genomic_DNA"/>
</dbReference>
<comment type="caution">
    <text evidence="2">The sequence shown here is derived from an EMBL/GenBank/DDBJ whole genome shotgun (WGS) entry which is preliminary data.</text>
</comment>
<evidence type="ECO:0000313" key="3">
    <source>
        <dbReference type="Proteomes" id="UP000600080"/>
    </source>
</evidence>
<keyword evidence="3" id="KW-1185">Reference proteome</keyword>
<gene>
    <name evidence="2" type="ORF">GCM10012285_28550</name>
</gene>
<reference evidence="3" key="1">
    <citation type="journal article" date="2019" name="Int. J. Syst. Evol. Microbiol.">
        <title>The Global Catalogue of Microorganisms (GCM) 10K type strain sequencing project: providing services to taxonomists for standard genome sequencing and annotation.</title>
        <authorList>
            <consortium name="The Broad Institute Genomics Platform"/>
            <consortium name="The Broad Institute Genome Sequencing Center for Infectious Disease"/>
            <person name="Wu L."/>
            <person name="Ma J."/>
        </authorList>
    </citation>
    <scope>NUCLEOTIDE SEQUENCE [LARGE SCALE GENOMIC DNA]</scope>
    <source>
        <strain evidence="3">CGMCC 4.7323</strain>
    </source>
</reference>
<protein>
    <submittedName>
        <fullName evidence="2">Uncharacterized protein</fullName>
    </submittedName>
</protein>
<name>A0ABQ2JH64_9ACTN</name>
<feature type="region of interest" description="Disordered" evidence="1">
    <location>
        <begin position="86"/>
        <end position="140"/>
    </location>
</feature>
<feature type="compositionally biased region" description="Low complexity" evidence="1">
    <location>
        <begin position="99"/>
        <end position="127"/>
    </location>
</feature>
<dbReference type="Proteomes" id="UP000600080">
    <property type="component" value="Unassembled WGS sequence"/>
</dbReference>
<sequence length="140" mass="14098">MVRGIRDSKIPGTNHEVHTVKNTARVHTVIAGACGLLLAAGGAPAWAGSGGDGVSNSTTVARFDAKFRCGHRARFCVNGPVLSGNPGRAQNVNISGTVSNSGSPTNTNANTNSDTGGTTGAATKSSNNQQHLGSDGEQTL</sequence>
<evidence type="ECO:0000313" key="2">
    <source>
        <dbReference type="EMBL" id="GGN45158.1"/>
    </source>
</evidence>
<feature type="compositionally biased region" description="Polar residues" evidence="1">
    <location>
        <begin position="128"/>
        <end position="140"/>
    </location>
</feature>
<accession>A0ABQ2JH64</accession>
<proteinExistence type="predicted"/>
<feature type="compositionally biased region" description="Polar residues" evidence="1">
    <location>
        <begin position="88"/>
        <end position="98"/>
    </location>
</feature>
<organism evidence="2 3">
    <name type="scientific">Streptomyces kronopolitis</name>
    <dbReference type="NCBI Taxonomy" id="1612435"/>
    <lineage>
        <taxon>Bacteria</taxon>
        <taxon>Bacillati</taxon>
        <taxon>Actinomycetota</taxon>
        <taxon>Actinomycetes</taxon>
        <taxon>Kitasatosporales</taxon>
        <taxon>Streptomycetaceae</taxon>
        <taxon>Streptomyces</taxon>
    </lineage>
</organism>